<dbReference type="InterPro" id="IPR000032">
    <property type="entry name" value="HPr-like"/>
</dbReference>
<evidence type="ECO:0000259" key="1">
    <source>
        <dbReference type="PROSITE" id="PS51350"/>
    </source>
</evidence>
<proteinExistence type="predicted"/>
<dbReference type="InterPro" id="IPR035895">
    <property type="entry name" value="HPr-like_sf"/>
</dbReference>
<evidence type="ECO:0000313" key="2">
    <source>
        <dbReference type="EMBL" id="TKI63223.1"/>
    </source>
</evidence>
<dbReference type="SUPFAM" id="SSF55594">
    <property type="entry name" value="HPr-like"/>
    <property type="match status" value="1"/>
</dbReference>
<dbReference type="Pfam" id="PF00381">
    <property type="entry name" value="PTS-HPr"/>
    <property type="match status" value="1"/>
</dbReference>
<reference evidence="2 3" key="1">
    <citation type="submission" date="2019-04" db="EMBL/GenBank/DDBJ databases">
        <title>Lysinibacillus genome sequencing.</title>
        <authorList>
            <person name="Dunlap C."/>
        </authorList>
    </citation>
    <scope>NUCLEOTIDE SEQUENCE [LARGE SCALE GENOMIC DNA]</scope>
    <source>
        <strain evidence="2 3">CCTCC AB 2010389</strain>
    </source>
</reference>
<organism evidence="2 3">
    <name type="scientific">Lysinibacillus mangiferihumi</name>
    <dbReference type="NCBI Taxonomy" id="1130819"/>
    <lineage>
        <taxon>Bacteria</taxon>
        <taxon>Bacillati</taxon>
        <taxon>Bacillota</taxon>
        <taxon>Bacilli</taxon>
        <taxon>Bacillales</taxon>
        <taxon>Bacillaceae</taxon>
        <taxon>Lysinibacillus</taxon>
    </lineage>
</organism>
<dbReference type="PROSITE" id="PS51350">
    <property type="entry name" value="PTS_HPR_DOM"/>
    <property type="match status" value="1"/>
</dbReference>
<evidence type="ECO:0000313" key="3">
    <source>
        <dbReference type="Proteomes" id="UP000308744"/>
    </source>
</evidence>
<dbReference type="Proteomes" id="UP000308744">
    <property type="component" value="Unassembled WGS sequence"/>
</dbReference>
<sequence>MALGIPFGEEFKIYAEGLDEEEALQKLEETLIKEGLVKL</sequence>
<dbReference type="AlphaFoldDB" id="A0A4V5TKQ9"/>
<accession>A0A4V5TKQ9</accession>
<protein>
    <recommendedName>
        <fullName evidence="1">HPr domain-containing protein</fullName>
    </recommendedName>
</protein>
<dbReference type="EMBL" id="SZPU01000071">
    <property type="protein sequence ID" value="TKI63223.1"/>
    <property type="molecule type" value="Genomic_DNA"/>
</dbReference>
<dbReference type="Gene3D" id="3.30.1340.10">
    <property type="entry name" value="HPr-like"/>
    <property type="match status" value="1"/>
</dbReference>
<feature type="domain" description="HPr" evidence="1">
    <location>
        <begin position="1"/>
        <end position="39"/>
    </location>
</feature>
<keyword evidence="3" id="KW-1185">Reference proteome</keyword>
<gene>
    <name evidence="2" type="ORF">FC756_18745</name>
</gene>
<dbReference type="RefSeq" id="WP_137067809.1">
    <property type="nucleotide sequence ID" value="NZ_SZPU01000071.1"/>
</dbReference>
<comment type="caution">
    <text evidence="2">The sequence shown here is derived from an EMBL/GenBank/DDBJ whole genome shotgun (WGS) entry which is preliminary data.</text>
</comment>
<name>A0A4V5TKQ9_9BACI</name>